<keyword evidence="1" id="KW-0472">Membrane</keyword>
<evidence type="ECO:0000313" key="2">
    <source>
        <dbReference type="EMBL" id="KON31606.1"/>
    </source>
</evidence>
<dbReference type="EMBL" id="LFWZ01000001">
    <property type="protein sequence ID" value="KON31606.1"/>
    <property type="molecule type" value="Genomic_DNA"/>
</dbReference>
<reference evidence="2 3" key="1">
    <citation type="submission" date="2015-06" db="EMBL/GenBank/DDBJ databases">
        <title>New insights into the roles of widespread benthic archaea in carbon and nitrogen cycling.</title>
        <authorList>
            <person name="Lazar C.S."/>
            <person name="Baker B.J."/>
            <person name="Seitz K.W."/>
            <person name="Hyde A.S."/>
            <person name="Dick G.J."/>
            <person name="Hinrichs K.-U."/>
            <person name="Teske A.P."/>
        </authorList>
    </citation>
    <scope>NUCLEOTIDE SEQUENCE [LARGE SCALE GENOMIC DNA]</scope>
    <source>
        <strain evidence="2">DG-45</strain>
    </source>
</reference>
<evidence type="ECO:0000256" key="1">
    <source>
        <dbReference type="SAM" id="Phobius"/>
    </source>
</evidence>
<dbReference type="Proteomes" id="UP000037210">
    <property type="component" value="Unassembled WGS sequence"/>
</dbReference>
<comment type="caution">
    <text evidence="2">The sequence shown here is derived from an EMBL/GenBank/DDBJ whole genome shotgun (WGS) entry which is preliminary data.</text>
</comment>
<dbReference type="AlphaFoldDB" id="A0A0M0BTV0"/>
<gene>
    <name evidence="2" type="ORF">AC482_00195</name>
</gene>
<feature type="transmembrane region" description="Helical" evidence="1">
    <location>
        <begin position="6"/>
        <end position="27"/>
    </location>
</feature>
<keyword evidence="1" id="KW-0812">Transmembrane</keyword>
<evidence type="ECO:0000313" key="3">
    <source>
        <dbReference type="Proteomes" id="UP000037210"/>
    </source>
</evidence>
<accession>A0A0M0BTV0</accession>
<protein>
    <submittedName>
        <fullName evidence="2">Uncharacterized protein</fullName>
    </submittedName>
</protein>
<name>A0A0M0BTV0_9ARCH</name>
<sequence>MDVIDLYLFNLLITIAMFLVLIFRAWIELKNYKIMWEEANTRSELEAIKELIKAEEGLFSKIEGGPELYALLVKAFKIEED</sequence>
<organism evidence="2 3">
    <name type="scientific">miscellaneous Crenarchaeota group-15 archaeon DG-45</name>
    <dbReference type="NCBI Taxonomy" id="1685127"/>
    <lineage>
        <taxon>Archaea</taxon>
        <taxon>Candidatus Bathyarchaeota</taxon>
        <taxon>MCG-15</taxon>
    </lineage>
</organism>
<keyword evidence="1" id="KW-1133">Transmembrane helix</keyword>
<proteinExistence type="predicted"/>